<name>A0A398B6A4_9BACI</name>
<proteinExistence type="predicted"/>
<evidence type="ECO:0000313" key="3">
    <source>
        <dbReference type="EMBL" id="RID85465.1"/>
    </source>
</evidence>
<dbReference type="InterPro" id="IPR050766">
    <property type="entry name" value="Bact_Lucif_Oxidored"/>
</dbReference>
<comment type="similarity">
    <text evidence="1">To bacterial alkanal monooxygenase alpha and beta chains.</text>
</comment>
<evidence type="ECO:0000313" key="4">
    <source>
        <dbReference type="Proteomes" id="UP000266016"/>
    </source>
</evidence>
<dbReference type="Pfam" id="PF00296">
    <property type="entry name" value="Bac_luciferase"/>
    <property type="match status" value="1"/>
</dbReference>
<protein>
    <submittedName>
        <fullName evidence="3">LLM class flavin-dependent oxidoreductase</fullName>
    </submittedName>
</protein>
<organism evidence="3 4">
    <name type="scientific">Peribacillus asahii</name>
    <dbReference type="NCBI Taxonomy" id="228899"/>
    <lineage>
        <taxon>Bacteria</taxon>
        <taxon>Bacillati</taxon>
        <taxon>Bacillota</taxon>
        <taxon>Bacilli</taxon>
        <taxon>Bacillales</taxon>
        <taxon>Bacillaceae</taxon>
        <taxon>Peribacillus</taxon>
    </lineage>
</organism>
<keyword evidence="4" id="KW-1185">Reference proteome</keyword>
<evidence type="ECO:0000256" key="1">
    <source>
        <dbReference type="ARBA" id="ARBA00007789"/>
    </source>
</evidence>
<dbReference type="NCBIfam" id="TIGR03558">
    <property type="entry name" value="oxido_grp_1"/>
    <property type="match status" value="1"/>
</dbReference>
<dbReference type="RefSeq" id="WP_119117361.1">
    <property type="nucleotide sequence ID" value="NZ_QWVS01000018.1"/>
</dbReference>
<dbReference type="SUPFAM" id="SSF51679">
    <property type="entry name" value="Bacterial luciferase-like"/>
    <property type="match status" value="1"/>
</dbReference>
<dbReference type="PANTHER" id="PTHR30137">
    <property type="entry name" value="LUCIFERASE-LIKE MONOOXYGENASE"/>
    <property type="match status" value="1"/>
</dbReference>
<dbReference type="InterPro" id="IPR019949">
    <property type="entry name" value="CmoO-like"/>
</dbReference>
<accession>A0A398B6A4</accession>
<dbReference type="Gene3D" id="3.20.20.30">
    <property type="entry name" value="Luciferase-like domain"/>
    <property type="match status" value="1"/>
</dbReference>
<dbReference type="FunFam" id="3.20.20.30:FF:000002">
    <property type="entry name" value="LLM class flavin-dependent oxidoreductase"/>
    <property type="match status" value="1"/>
</dbReference>
<dbReference type="Proteomes" id="UP000266016">
    <property type="component" value="Unassembled WGS sequence"/>
</dbReference>
<dbReference type="PANTHER" id="PTHR30137:SF19">
    <property type="entry name" value="LUCIFERASE-LIKE MONOOXYGENASE"/>
    <property type="match status" value="1"/>
</dbReference>
<feature type="domain" description="Luciferase-like" evidence="2">
    <location>
        <begin position="1"/>
        <end position="299"/>
    </location>
</feature>
<comment type="caution">
    <text evidence="3">The sequence shown here is derived from an EMBL/GenBank/DDBJ whole genome shotgun (WGS) entry which is preliminary data.</text>
</comment>
<dbReference type="EMBL" id="QWVS01000018">
    <property type="protein sequence ID" value="RID85465.1"/>
    <property type="molecule type" value="Genomic_DNA"/>
</dbReference>
<gene>
    <name evidence="3" type="ORF">D1953_11685</name>
</gene>
<sequence>MKLSILDQSPISEGLSAKEALQQSIQLAKAGEAFGYTRYWLTEHHDLGGLASSAPEILLGVIGAHTEKIKLGSGALLLPYYKPYKVAETFNTLATLFPNRIDLGIGRAPGGAAEASMALTNNFLENVWKMPELVAELIQFLHDDFPDSHAFSNVKPAPVPDVPPEIWMLGTSKKSALLAAENGVAYAFGEFMSEADGQASMKSYRENFKKSRMSASPKTLLTVTAICAETEERARELALSSSIWKIRSAKGKGAYIPSVEEAKREILSSEEKQVKKQMEQKMLIGTPEQLQERFQALQKEYETDEIMITTTTHRFEDKINSYRLLAEAILF</sequence>
<evidence type="ECO:0000259" key="2">
    <source>
        <dbReference type="Pfam" id="PF00296"/>
    </source>
</evidence>
<dbReference type="InterPro" id="IPR036661">
    <property type="entry name" value="Luciferase-like_sf"/>
</dbReference>
<dbReference type="AlphaFoldDB" id="A0A398B6A4"/>
<dbReference type="InterPro" id="IPR011251">
    <property type="entry name" value="Luciferase-like_dom"/>
</dbReference>
<dbReference type="GO" id="GO:0005829">
    <property type="term" value="C:cytosol"/>
    <property type="evidence" value="ECO:0007669"/>
    <property type="project" value="TreeGrafter"/>
</dbReference>
<dbReference type="GO" id="GO:0016705">
    <property type="term" value="F:oxidoreductase activity, acting on paired donors, with incorporation or reduction of molecular oxygen"/>
    <property type="evidence" value="ECO:0007669"/>
    <property type="project" value="InterPro"/>
</dbReference>
<reference evidence="3 4" key="1">
    <citation type="submission" date="2018-08" db="EMBL/GenBank/DDBJ databases">
        <title>Bacillus jemisoniae sp. nov., Bacillus chryseoplanitiae sp. nov., Bacillus resnikiae sp. nov., and Bacillus frankliniae sp. nov., isolated from Viking spacecraft and associated surfaces.</title>
        <authorList>
            <person name="Seuylemezian A."/>
            <person name="Vaishampayan P."/>
        </authorList>
    </citation>
    <scope>NUCLEOTIDE SEQUENCE [LARGE SCALE GENOMIC DNA]</scope>
    <source>
        <strain evidence="3 4">MA001</strain>
    </source>
</reference>